<protein>
    <submittedName>
        <fullName evidence="7">Tellurium resistance protein TerC</fullName>
    </submittedName>
</protein>
<dbReference type="GO" id="GO:0016020">
    <property type="term" value="C:membrane"/>
    <property type="evidence" value="ECO:0007669"/>
    <property type="project" value="UniProtKB-SubCell"/>
</dbReference>
<keyword evidence="4 6" id="KW-1133">Transmembrane helix</keyword>
<dbReference type="InterPro" id="IPR005496">
    <property type="entry name" value="Integral_membrane_TerC"/>
</dbReference>
<feature type="transmembrane region" description="Helical" evidence="6">
    <location>
        <begin position="338"/>
        <end position="360"/>
    </location>
</feature>
<evidence type="ECO:0000256" key="1">
    <source>
        <dbReference type="ARBA" id="ARBA00004141"/>
    </source>
</evidence>
<feature type="transmembrane region" description="Helical" evidence="6">
    <location>
        <begin position="173"/>
        <end position="189"/>
    </location>
</feature>
<feature type="transmembrane region" description="Helical" evidence="6">
    <location>
        <begin position="300"/>
        <end position="318"/>
    </location>
</feature>
<evidence type="ECO:0000256" key="5">
    <source>
        <dbReference type="ARBA" id="ARBA00023136"/>
    </source>
</evidence>
<feature type="transmembrane region" description="Helical" evidence="6">
    <location>
        <begin position="49"/>
        <end position="71"/>
    </location>
</feature>
<feature type="transmembrane region" description="Helical" evidence="6">
    <location>
        <begin position="83"/>
        <end position="106"/>
    </location>
</feature>
<keyword evidence="5 6" id="KW-0472">Membrane</keyword>
<name>A0A1B1BKD8_9MICO</name>
<dbReference type="KEGG" id="cart:PA27867_2155"/>
<dbReference type="STRING" id="670052.PA27867_2155"/>
<comment type="similarity">
    <text evidence="2">Belongs to the TerC family.</text>
</comment>
<evidence type="ECO:0000256" key="3">
    <source>
        <dbReference type="ARBA" id="ARBA00022692"/>
    </source>
</evidence>
<comment type="subcellular location">
    <subcellularLocation>
        <location evidence="1">Membrane</location>
        <topology evidence="1">Multi-pass membrane protein</topology>
    </subcellularLocation>
</comment>
<evidence type="ECO:0000256" key="4">
    <source>
        <dbReference type="ARBA" id="ARBA00022989"/>
    </source>
</evidence>
<feature type="transmembrane region" description="Helical" evidence="6">
    <location>
        <begin position="266"/>
        <end position="288"/>
    </location>
</feature>
<keyword evidence="8" id="KW-1185">Reference proteome</keyword>
<evidence type="ECO:0000313" key="7">
    <source>
        <dbReference type="EMBL" id="ANP73107.1"/>
    </source>
</evidence>
<dbReference type="NCBIfam" id="TIGR03718">
    <property type="entry name" value="R_switched_Alx"/>
    <property type="match status" value="1"/>
</dbReference>
<organism evidence="7 8">
    <name type="scientific">Cryobacterium arcticum</name>
    <dbReference type="NCBI Taxonomy" id="670052"/>
    <lineage>
        <taxon>Bacteria</taxon>
        <taxon>Bacillati</taxon>
        <taxon>Actinomycetota</taxon>
        <taxon>Actinomycetes</taxon>
        <taxon>Micrococcales</taxon>
        <taxon>Microbacteriaceae</taxon>
        <taxon>Cryobacterium</taxon>
    </lineage>
</organism>
<reference evidence="7 8" key="1">
    <citation type="submission" date="2016-06" db="EMBL/GenBank/DDBJ databases">
        <title>Genome sequencing of Cryobacterium arcticum PAMC 27867.</title>
        <authorList>
            <person name="Lee J."/>
            <person name="Kim O.-S."/>
        </authorList>
    </citation>
    <scope>NUCLEOTIDE SEQUENCE [LARGE SCALE GENOMIC DNA]</scope>
    <source>
        <strain evidence="7 8">PAMC 27867</strain>
    </source>
</reference>
<dbReference type="InterPro" id="IPR022369">
    <property type="entry name" value="Integral_membrane_TerC_rswitch"/>
</dbReference>
<keyword evidence="3 6" id="KW-0812">Transmembrane</keyword>
<dbReference type="PANTHER" id="PTHR30238:SF0">
    <property type="entry name" value="THYLAKOID MEMBRANE PROTEIN TERC, CHLOROPLASTIC"/>
    <property type="match status" value="1"/>
</dbReference>
<dbReference type="Pfam" id="PF03741">
    <property type="entry name" value="TerC"/>
    <property type="match status" value="1"/>
</dbReference>
<feature type="transmembrane region" description="Helical" evidence="6">
    <location>
        <begin position="234"/>
        <end position="254"/>
    </location>
</feature>
<dbReference type="EMBL" id="CP016282">
    <property type="protein sequence ID" value="ANP73107.1"/>
    <property type="molecule type" value="Genomic_DNA"/>
</dbReference>
<evidence type="ECO:0000256" key="2">
    <source>
        <dbReference type="ARBA" id="ARBA00007511"/>
    </source>
</evidence>
<sequence length="383" mass="42456">MVVNTDRSEAVPAAVVPGIRYGRDFRVIADSSTRRVLKGPFFVNLELPIVFEVASLVILTLILVADLLIVYKRPHVPSVREATLWVVFYVGLALVFALLMLIFGGGEHAGQFLAGWLTEYSLSIDNLFVFVIIMARFSVPRKYQQEVLMVGIIIALVLRGIFILLGAQLIENFSWIFYIFGAFLLYTAIHQAFAKEGGDDDAENGLVRYLRRHIRISPSFDGSKIRTTIDGRKLFTPMLIVLIAIGTTDLIFALDSIPAIFGITQSPFIVFTANVFALMGLRQLYFLLGGLLERLEYLKYGIAFILFFIGVKLVFHALHTNEVPFLNGGEGFEWAPEIDTWTSLAVIIVSMAVATVASLVKTRRDARRAGASVSQELGGPTGE</sequence>
<dbReference type="Proteomes" id="UP000092582">
    <property type="component" value="Chromosome 1"/>
</dbReference>
<feature type="transmembrane region" description="Helical" evidence="6">
    <location>
        <begin position="112"/>
        <end position="135"/>
    </location>
</feature>
<dbReference type="PATRIC" id="fig|670052.7.peg.2217"/>
<proteinExistence type="inferred from homology"/>
<dbReference type="AlphaFoldDB" id="A0A1B1BKD8"/>
<dbReference type="PANTHER" id="PTHR30238">
    <property type="entry name" value="MEMBRANE BOUND PREDICTED REDOX MODULATOR"/>
    <property type="match status" value="1"/>
</dbReference>
<evidence type="ECO:0000313" key="8">
    <source>
        <dbReference type="Proteomes" id="UP000092582"/>
    </source>
</evidence>
<evidence type="ECO:0000256" key="6">
    <source>
        <dbReference type="SAM" id="Phobius"/>
    </source>
</evidence>
<gene>
    <name evidence="7" type="ORF">PA27867_2155</name>
</gene>
<feature type="transmembrane region" description="Helical" evidence="6">
    <location>
        <begin position="147"/>
        <end position="167"/>
    </location>
</feature>
<accession>A0A1B1BKD8</accession>